<sequence length="179" mass="20155">MEERIFKSRLYANGSPHFDRCQDVPVSNTTAAQWALRLAFCITFASSDFDPLTGFIVGDIENAYLTASRPASKDDSPAYVRPPPDHPQFLTHLWCMSAKSHLRLERQWVHLRGASGPCLDGGRVDEKRGAGAVVEVDRKAWCCRLPTDRGPFTIKETYPTDEGKVRWAGVDFKLKKDEI</sequence>
<dbReference type="VEuPathDB" id="CryptoDB:Cvel_908"/>
<organism evidence="1">
    <name type="scientific">Chromera velia CCMP2878</name>
    <dbReference type="NCBI Taxonomy" id="1169474"/>
    <lineage>
        <taxon>Eukaryota</taxon>
        <taxon>Sar</taxon>
        <taxon>Alveolata</taxon>
        <taxon>Colpodellida</taxon>
        <taxon>Chromeraceae</taxon>
        <taxon>Chromera</taxon>
    </lineage>
</organism>
<reference evidence="1" key="1">
    <citation type="submission" date="2014-11" db="EMBL/GenBank/DDBJ databases">
        <authorList>
            <person name="Otto D Thomas"/>
            <person name="Naeem Raeece"/>
        </authorList>
    </citation>
    <scope>NUCLEOTIDE SEQUENCE</scope>
</reference>
<accession>A0A0G4HAF4</accession>
<dbReference type="EMBL" id="CDMZ01002095">
    <property type="protein sequence ID" value="CEM40757.1"/>
    <property type="molecule type" value="Genomic_DNA"/>
</dbReference>
<gene>
    <name evidence="1" type="ORF">Cvel_908</name>
</gene>
<dbReference type="AlphaFoldDB" id="A0A0G4HAF4"/>
<dbReference type="PhylomeDB" id="A0A0G4HAF4"/>
<protein>
    <submittedName>
        <fullName evidence="1">Uncharacterized protein</fullName>
    </submittedName>
</protein>
<evidence type="ECO:0000313" key="1">
    <source>
        <dbReference type="EMBL" id="CEM40757.1"/>
    </source>
</evidence>
<proteinExistence type="predicted"/>
<name>A0A0G4HAF4_9ALVE</name>